<dbReference type="EMBL" id="UYJE01006871">
    <property type="protein sequence ID" value="VDI49782.1"/>
    <property type="molecule type" value="Genomic_DNA"/>
</dbReference>
<feature type="chain" id="PRO_5032912807" evidence="1">
    <location>
        <begin position="20"/>
        <end position="107"/>
    </location>
</feature>
<keyword evidence="3" id="KW-1185">Reference proteome</keyword>
<evidence type="ECO:0000256" key="1">
    <source>
        <dbReference type="SAM" id="SignalP"/>
    </source>
</evidence>
<organism evidence="2 3">
    <name type="scientific">Mytilus galloprovincialis</name>
    <name type="common">Mediterranean mussel</name>
    <dbReference type="NCBI Taxonomy" id="29158"/>
    <lineage>
        <taxon>Eukaryota</taxon>
        <taxon>Metazoa</taxon>
        <taxon>Spiralia</taxon>
        <taxon>Lophotrochozoa</taxon>
        <taxon>Mollusca</taxon>
        <taxon>Bivalvia</taxon>
        <taxon>Autobranchia</taxon>
        <taxon>Pteriomorphia</taxon>
        <taxon>Mytilida</taxon>
        <taxon>Mytiloidea</taxon>
        <taxon>Mytilidae</taxon>
        <taxon>Mytilinae</taxon>
        <taxon>Mytilus</taxon>
    </lineage>
</organism>
<keyword evidence="1" id="KW-0732">Signal</keyword>
<accession>A0A8B6FLF7</accession>
<gene>
    <name evidence="2" type="ORF">MGAL_10B087497</name>
</gene>
<reference evidence="2" key="1">
    <citation type="submission" date="2018-11" db="EMBL/GenBank/DDBJ databases">
        <authorList>
            <person name="Alioto T."/>
            <person name="Alioto T."/>
        </authorList>
    </citation>
    <scope>NUCLEOTIDE SEQUENCE</scope>
</reference>
<sequence length="107" mass="12044">MVKMYTVLVFVIQTIHGLASYENSTHVDSVHPEHNKYDMQVYGVSSEPSVDLYPAEKTRYGDRQKCATTNLTDIASPSSIGTVHPLIKSGQSFFGVVQRFKLLHSRR</sequence>
<evidence type="ECO:0000313" key="2">
    <source>
        <dbReference type="EMBL" id="VDI49782.1"/>
    </source>
</evidence>
<dbReference type="AlphaFoldDB" id="A0A8B6FLF7"/>
<proteinExistence type="predicted"/>
<protein>
    <submittedName>
        <fullName evidence="2">Uncharacterized protein</fullName>
    </submittedName>
</protein>
<dbReference type="Proteomes" id="UP000596742">
    <property type="component" value="Unassembled WGS sequence"/>
</dbReference>
<evidence type="ECO:0000313" key="3">
    <source>
        <dbReference type="Proteomes" id="UP000596742"/>
    </source>
</evidence>
<name>A0A8B6FLF7_MYTGA</name>
<comment type="caution">
    <text evidence="2">The sequence shown here is derived from an EMBL/GenBank/DDBJ whole genome shotgun (WGS) entry which is preliminary data.</text>
</comment>
<feature type="signal peptide" evidence="1">
    <location>
        <begin position="1"/>
        <end position="19"/>
    </location>
</feature>